<evidence type="ECO:0000256" key="5">
    <source>
        <dbReference type="ARBA" id="ARBA00022989"/>
    </source>
</evidence>
<organism evidence="9 10">
    <name type="scientific">Monoraphidium neglectum</name>
    <dbReference type="NCBI Taxonomy" id="145388"/>
    <lineage>
        <taxon>Eukaryota</taxon>
        <taxon>Viridiplantae</taxon>
        <taxon>Chlorophyta</taxon>
        <taxon>core chlorophytes</taxon>
        <taxon>Chlorophyceae</taxon>
        <taxon>CS clade</taxon>
        <taxon>Sphaeropleales</taxon>
        <taxon>Selenastraceae</taxon>
        <taxon>Monoraphidium</taxon>
    </lineage>
</organism>
<gene>
    <name evidence="9" type="ORF">MNEG_5916</name>
</gene>
<comment type="similarity">
    <text evidence="7">Belongs to the TRAP-alpha family.</text>
</comment>
<comment type="subunit">
    <text evidence="7">Heterotetramer of TRAP-alpha, TRAP-beta, TRAP-delta and TRAP-gamma.</text>
</comment>
<dbReference type="EMBL" id="KK101136">
    <property type="protein sequence ID" value="KIZ02040.1"/>
    <property type="molecule type" value="Genomic_DNA"/>
</dbReference>
<dbReference type="PANTHER" id="PTHR12924">
    <property type="entry name" value="TRANSLOCON-ASSOCIATED PROTEIN, ALPHA SUBUNIT"/>
    <property type="match status" value="1"/>
</dbReference>
<keyword evidence="7" id="KW-0106">Calcium</keyword>
<feature type="transmembrane region" description="Helical" evidence="7">
    <location>
        <begin position="163"/>
        <end position="185"/>
    </location>
</feature>
<proteinExistence type="inferred from homology"/>
<name>A0A0D2MFY8_9CHLO</name>
<comment type="domain">
    <text evidence="7">Shows a remarkable charge distribution with the N-terminus being highly negatively charged, and the cytoplasmic C-terminus positively charged.</text>
</comment>
<comment type="function">
    <text evidence="7">TRAP proteins are part of a complex whose function is to bind calcium to the ER membrane and thereby regulate the retention of ER resident proteins. May be involved in the recycling of the translocation apparatus after completion of the translocation process or may function as a membrane-bound chaperone facilitating folding of translocated proteins.</text>
</comment>
<keyword evidence="10" id="KW-1185">Reference proteome</keyword>
<reference evidence="9 10" key="1">
    <citation type="journal article" date="2013" name="BMC Genomics">
        <title>Reconstruction of the lipid metabolism for the microalga Monoraphidium neglectum from its genome sequence reveals characteristics suitable for biofuel production.</title>
        <authorList>
            <person name="Bogen C."/>
            <person name="Al-Dilaimi A."/>
            <person name="Albersmeier A."/>
            <person name="Wichmann J."/>
            <person name="Grundmann M."/>
            <person name="Rupp O."/>
            <person name="Lauersen K.J."/>
            <person name="Blifernez-Klassen O."/>
            <person name="Kalinowski J."/>
            <person name="Goesmann A."/>
            <person name="Mussgnug J.H."/>
            <person name="Kruse O."/>
        </authorList>
    </citation>
    <scope>NUCLEOTIDE SEQUENCE [LARGE SCALE GENOMIC DNA]</scope>
    <source>
        <strain evidence="9 10">SAG 48.87</strain>
    </source>
</reference>
<feature type="signal peptide" evidence="8">
    <location>
        <begin position="1"/>
        <end position="18"/>
    </location>
</feature>
<dbReference type="KEGG" id="mng:MNEG_5916"/>
<dbReference type="InterPro" id="IPR005595">
    <property type="entry name" value="TRAP_alpha"/>
</dbReference>
<comment type="subcellular location">
    <subcellularLocation>
        <location evidence="1 7">Endoplasmic reticulum membrane</location>
        <topology evidence="1 7">Single-pass type I membrane protein</topology>
    </subcellularLocation>
</comment>
<dbReference type="RefSeq" id="XP_013901059.1">
    <property type="nucleotide sequence ID" value="XM_014045605.1"/>
</dbReference>
<keyword evidence="5 7" id="KW-1133">Transmembrane helix</keyword>
<dbReference type="STRING" id="145388.A0A0D2MFY8"/>
<dbReference type="Pfam" id="PF03896">
    <property type="entry name" value="TRAP_alpha"/>
    <property type="match status" value="1"/>
</dbReference>
<dbReference type="Proteomes" id="UP000054498">
    <property type="component" value="Unassembled WGS sequence"/>
</dbReference>
<accession>A0A0D2MFY8</accession>
<feature type="chain" id="PRO_5002247201" description="Translocon-associated protein subunit alpha" evidence="8">
    <location>
        <begin position="19"/>
        <end position="237"/>
    </location>
</feature>
<evidence type="ECO:0000256" key="1">
    <source>
        <dbReference type="ARBA" id="ARBA00004115"/>
    </source>
</evidence>
<evidence type="ECO:0000256" key="3">
    <source>
        <dbReference type="ARBA" id="ARBA00022729"/>
    </source>
</evidence>
<protein>
    <recommendedName>
        <fullName evidence="7">Translocon-associated protein subunit alpha</fullName>
        <shortName evidence="7">TRAP-alpha</shortName>
    </recommendedName>
    <alternativeName>
        <fullName evidence="7">Signal sequence receptor subunit alpha</fullName>
    </alternativeName>
</protein>
<evidence type="ECO:0000256" key="2">
    <source>
        <dbReference type="ARBA" id="ARBA00022692"/>
    </source>
</evidence>
<keyword evidence="4 7" id="KW-0256">Endoplasmic reticulum</keyword>
<dbReference type="GO" id="GO:0005789">
    <property type="term" value="C:endoplasmic reticulum membrane"/>
    <property type="evidence" value="ECO:0007669"/>
    <property type="project" value="UniProtKB-SubCell"/>
</dbReference>
<evidence type="ECO:0000256" key="8">
    <source>
        <dbReference type="SAM" id="SignalP"/>
    </source>
</evidence>
<evidence type="ECO:0000313" key="9">
    <source>
        <dbReference type="EMBL" id="KIZ02040.1"/>
    </source>
</evidence>
<keyword evidence="2 7" id="KW-0812">Transmembrane</keyword>
<evidence type="ECO:0000256" key="7">
    <source>
        <dbReference type="RuleBase" id="RU368074"/>
    </source>
</evidence>
<evidence type="ECO:0000313" key="10">
    <source>
        <dbReference type="Proteomes" id="UP000054498"/>
    </source>
</evidence>
<evidence type="ECO:0000256" key="6">
    <source>
        <dbReference type="ARBA" id="ARBA00023136"/>
    </source>
</evidence>
<sequence>MSLLVAAVALVVLPGCLGQRAGDLLGNLPPAGGDLTVHHYFPEHPNKQIPAGDIISVVVSAHNTGSKPMNLSAVVGSINSAEKYEMFIQNFTVGRYFSPLAPGAEASLEYKFRADPILGGTPAREFIVALHLLYEVEGSYFSSTFFNQTVDITEAPKAVDFDLLWLIGTLLAIVGAAGYFGYGLLSEKLGLSKGRAKKAKKVDGPITLDEDDWVRGTHYDVQKKRRAATNAAAAKKA</sequence>
<keyword evidence="6 7" id="KW-0472">Membrane</keyword>
<dbReference type="OrthoDB" id="1926781at2759"/>
<dbReference type="AlphaFoldDB" id="A0A0D2MFY8"/>
<dbReference type="GeneID" id="25738793"/>
<keyword evidence="3 7" id="KW-0732">Signal</keyword>
<evidence type="ECO:0000256" key="4">
    <source>
        <dbReference type="ARBA" id="ARBA00022824"/>
    </source>
</evidence>
<dbReference type="PANTHER" id="PTHR12924:SF0">
    <property type="entry name" value="TRANSLOCON-ASSOCIATED PROTEIN SUBUNIT ALPHA"/>
    <property type="match status" value="1"/>
</dbReference>